<gene>
    <name evidence="3" type="ORF">GE115_10405</name>
</gene>
<feature type="region of interest" description="Disordered" evidence="1">
    <location>
        <begin position="573"/>
        <end position="599"/>
    </location>
</feature>
<feature type="transmembrane region" description="Helical" evidence="2">
    <location>
        <begin position="177"/>
        <end position="195"/>
    </location>
</feature>
<feature type="transmembrane region" description="Helical" evidence="2">
    <location>
        <begin position="476"/>
        <end position="500"/>
    </location>
</feature>
<evidence type="ECO:0000256" key="1">
    <source>
        <dbReference type="SAM" id="MobiDB-lite"/>
    </source>
</evidence>
<reference evidence="3 4" key="1">
    <citation type="submission" date="2019-10" db="EMBL/GenBank/DDBJ databases">
        <authorList>
            <person name="Nie G."/>
            <person name="Ming H."/>
            <person name="Yi B."/>
        </authorList>
    </citation>
    <scope>NUCLEOTIDE SEQUENCE [LARGE SCALE GENOMIC DNA]</scope>
    <source>
        <strain evidence="3 4">CFH 90414</strain>
    </source>
</reference>
<protein>
    <recommendedName>
        <fullName evidence="5">Integral membrane protein</fullName>
    </recommendedName>
</protein>
<evidence type="ECO:0000313" key="4">
    <source>
        <dbReference type="Proteomes" id="UP000431080"/>
    </source>
</evidence>
<accession>A0A6I2F463</accession>
<dbReference type="Proteomes" id="UP000431080">
    <property type="component" value="Unassembled WGS sequence"/>
</dbReference>
<dbReference type="SUPFAM" id="SSF53474">
    <property type="entry name" value="alpha/beta-Hydrolases"/>
    <property type="match status" value="1"/>
</dbReference>
<keyword evidence="4" id="KW-1185">Reference proteome</keyword>
<feature type="transmembrane region" description="Helical" evidence="2">
    <location>
        <begin position="655"/>
        <end position="675"/>
    </location>
</feature>
<name>A0A6I2F463_9MICO</name>
<feature type="transmembrane region" description="Helical" evidence="2">
    <location>
        <begin position="380"/>
        <end position="399"/>
    </location>
</feature>
<keyword evidence="2" id="KW-0472">Membrane</keyword>
<feature type="transmembrane region" description="Helical" evidence="2">
    <location>
        <begin position="262"/>
        <end position="285"/>
    </location>
</feature>
<feature type="transmembrane region" description="Helical" evidence="2">
    <location>
        <begin position="437"/>
        <end position="455"/>
    </location>
</feature>
<feature type="transmembrane region" description="Helical" evidence="2">
    <location>
        <begin position="79"/>
        <end position="100"/>
    </location>
</feature>
<evidence type="ECO:0000313" key="3">
    <source>
        <dbReference type="EMBL" id="MRG60275.1"/>
    </source>
</evidence>
<feature type="transmembrane region" description="Helical" evidence="2">
    <location>
        <begin position="406"/>
        <end position="425"/>
    </location>
</feature>
<keyword evidence="2" id="KW-0812">Transmembrane</keyword>
<feature type="transmembrane region" description="Helical" evidence="2">
    <location>
        <begin position="341"/>
        <end position="360"/>
    </location>
</feature>
<feature type="region of interest" description="Disordered" evidence="1">
    <location>
        <begin position="933"/>
        <end position="954"/>
    </location>
</feature>
<keyword evidence="2" id="KW-1133">Transmembrane helix</keyword>
<feature type="transmembrane region" description="Helical" evidence="2">
    <location>
        <begin position="121"/>
        <end position="143"/>
    </location>
</feature>
<sequence>MPSEPTVLELRVHGIANAPPAAMLCVEESRVRRTVGDEFGSFWVVADPPADHPELRTEAYSWGNLARSGGSALAVVGRAFVHVGWLFVLPFGLCNLAYWARRQIPGEEASSPWWDGGPGAIAIRMFAVLQTLFYVVAFMSVSVDLVAVQCLRDRQPCAALPGWLDGLADLGPLQRSAVLSLVPIVLMLVIYLVGLRARGRFDPNRDKPDTATKTMPSEVRSDHRNALRWLRGERPKPGEFPPLLESSGFWRRSKVAHTSERAHFAASISLVLFLLAWDAWIGASGSASEWDPAAWLALDPDGQPVPFVGVIVGAVLLAGSITITAAAGLSHTRWSTRSKRAWSSIALVASVLAYLAWLIWSFTPDATTVPDDGKALGLTIVPGVISTICALIAVASLTWGYGGHRVAAWVLLTGAFVSVIVAELWRADHGQDWRMWWSAAAVALTALAVISGYAFHSKAERANRKLLGWHGNAAAVALLVALFSSLVITSLLVVGAHAWLASPAESPKVTGYRRAIPAPGEPPLEPPFFYERFGAILVVVLVVLILLAATAALTALIRYAVYTVPDLWPPTADAAESPDRNRAGTTDPPDDYPEVLGDHDEKDRQVVSARRVASLAHRGEPMLRWLAILTAVALVPLTVPLVAEWLEQQAGWNRLVGLSAWALGLLSLAAVAWVVTNAATSTERPLGLVWDIICFFPRAGHPFTPPCYAERTVPEMQERIADWLHGDDAEDRRVIIAAHSMGATLAVATLFAMHASEQEAADDPQSNAAVPPSPARPDTGRVALLTYGVQLRAYFSRFFPEVFGARVLGVHGTVGPSLLGLDPWKNQVKREWIDRRPPIPDPEEPPSLVALLGGDLQEETSPRWRSLWRRTDYLGFPVASYRSKGNLIDRGATERAPRTYLWTVARHNGYLDTEQYALARDELLEMFLAPGAPGAAPSASPAGTPATAPGGAPT</sequence>
<evidence type="ECO:0000256" key="2">
    <source>
        <dbReference type="SAM" id="Phobius"/>
    </source>
</evidence>
<feature type="transmembrane region" description="Helical" evidence="2">
    <location>
        <begin position="625"/>
        <end position="643"/>
    </location>
</feature>
<organism evidence="3 4">
    <name type="scientific">Agromyces agglutinans</name>
    <dbReference type="NCBI Taxonomy" id="2662258"/>
    <lineage>
        <taxon>Bacteria</taxon>
        <taxon>Bacillati</taxon>
        <taxon>Actinomycetota</taxon>
        <taxon>Actinomycetes</taxon>
        <taxon>Micrococcales</taxon>
        <taxon>Microbacteriaceae</taxon>
        <taxon>Agromyces</taxon>
    </lineage>
</organism>
<comment type="caution">
    <text evidence="3">The sequence shown here is derived from an EMBL/GenBank/DDBJ whole genome shotgun (WGS) entry which is preliminary data.</text>
</comment>
<dbReference type="EMBL" id="WJIF01000005">
    <property type="protein sequence ID" value="MRG60275.1"/>
    <property type="molecule type" value="Genomic_DNA"/>
</dbReference>
<feature type="transmembrane region" description="Helical" evidence="2">
    <location>
        <begin position="305"/>
        <end position="329"/>
    </location>
</feature>
<dbReference type="RefSeq" id="WP_153684729.1">
    <property type="nucleotide sequence ID" value="NZ_WJIF01000005.1"/>
</dbReference>
<feature type="transmembrane region" description="Helical" evidence="2">
    <location>
        <begin position="533"/>
        <end position="557"/>
    </location>
</feature>
<proteinExistence type="predicted"/>
<evidence type="ECO:0008006" key="5">
    <source>
        <dbReference type="Google" id="ProtNLM"/>
    </source>
</evidence>
<dbReference type="AlphaFoldDB" id="A0A6I2F463"/>
<dbReference type="InterPro" id="IPR029058">
    <property type="entry name" value="AB_hydrolase_fold"/>
</dbReference>